<dbReference type="InterPro" id="IPR032393">
    <property type="entry name" value="SOAR_STIM1/2"/>
</dbReference>
<evidence type="ECO:0000256" key="7">
    <source>
        <dbReference type="ARBA" id="ARBA00022837"/>
    </source>
</evidence>
<feature type="compositionally biased region" description="Basic and acidic residues" evidence="13">
    <location>
        <begin position="548"/>
        <end position="575"/>
    </location>
</feature>
<dbReference type="PANTHER" id="PTHR15136">
    <property type="entry name" value="STROMAL INTERACTION MOLECULE HOMOLOG"/>
    <property type="match status" value="1"/>
</dbReference>
<dbReference type="Pfam" id="PF16533">
    <property type="entry name" value="SOAR"/>
    <property type="match status" value="1"/>
</dbReference>
<dbReference type="GO" id="GO:0005886">
    <property type="term" value="C:plasma membrane"/>
    <property type="evidence" value="ECO:0007669"/>
    <property type="project" value="TreeGrafter"/>
</dbReference>
<evidence type="ECO:0000256" key="5">
    <source>
        <dbReference type="ARBA" id="ARBA00022723"/>
    </source>
</evidence>
<keyword evidence="15" id="KW-1185">Reference proteome</keyword>
<dbReference type="InterPro" id="IPR013761">
    <property type="entry name" value="SAM/pointed_sf"/>
</dbReference>
<dbReference type="AlphaFoldDB" id="A0A915HL13"/>
<keyword evidence="10" id="KW-0406">Ion transport</keyword>
<feature type="compositionally biased region" description="Basic and acidic residues" evidence="13">
    <location>
        <begin position="525"/>
        <end position="536"/>
    </location>
</feature>
<accession>A0A915HL13</accession>
<evidence type="ECO:0000256" key="8">
    <source>
        <dbReference type="ARBA" id="ARBA00022989"/>
    </source>
</evidence>
<keyword evidence="9 12" id="KW-0175">Coiled coil</keyword>
<dbReference type="GO" id="GO:0051049">
    <property type="term" value="P:regulation of transport"/>
    <property type="evidence" value="ECO:0007669"/>
    <property type="project" value="UniProtKB-ARBA"/>
</dbReference>
<evidence type="ECO:0000313" key="16">
    <source>
        <dbReference type="WBParaSite" id="nRc.2.0.1.t02359-RA"/>
    </source>
</evidence>
<dbReference type="GO" id="GO:0005246">
    <property type="term" value="F:calcium channel regulator activity"/>
    <property type="evidence" value="ECO:0007669"/>
    <property type="project" value="InterPro"/>
</dbReference>
<dbReference type="PANTHER" id="PTHR15136:SF5">
    <property type="entry name" value="STROMAL INTERACTION MOLECULE HOMOLOG"/>
    <property type="match status" value="1"/>
</dbReference>
<keyword evidence="5" id="KW-0479">Metal-binding</keyword>
<evidence type="ECO:0000256" key="13">
    <source>
        <dbReference type="SAM" id="MobiDB-lite"/>
    </source>
</evidence>
<dbReference type="OMA" id="RRENKFH"/>
<dbReference type="SMART" id="SM00454">
    <property type="entry name" value="SAM"/>
    <property type="match status" value="1"/>
</dbReference>
<dbReference type="Proteomes" id="UP000887565">
    <property type="component" value="Unplaced"/>
</dbReference>
<feature type="domain" description="SAM" evidence="14">
    <location>
        <begin position="120"/>
        <end position="178"/>
    </location>
</feature>
<evidence type="ECO:0000256" key="10">
    <source>
        <dbReference type="ARBA" id="ARBA00023065"/>
    </source>
</evidence>
<keyword evidence="7" id="KW-0106">Calcium</keyword>
<feature type="region of interest" description="Disordered" evidence="13">
    <location>
        <begin position="254"/>
        <end position="277"/>
    </location>
</feature>
<dbReference type="InterPro" id="IPR001660">
    <property type="entry name" value="SAM"/>
</dbReference>
<comment type="subcellular location">
    <subcellularLocation>
        <location evidence="1">Membrane</location>
        <topology evidence="1">Single-pass type I membrane protein</topology>
    </subcellularLocation>
</comment>
<keyword evidence="8" id="KW-1133">Transmembrane helix</keyword>
<dbReference type="PROSITE" id="PS50105">
    <property type="entry name" value="SAM_DOMAIN"/>
    <property type="match status" value="1"/>
</dbReference>
<keyword evidence="3" id="KW-0109">Calcium transport</keyword>
<evidence type="ECO:0000256" key="12">
    <source>
        <dbReference type="SAM" id="Coils"/>
    </source>
</evidence>
<feature type="compositionally biased region" description="Basic and acidic residues" evidence="13">
    <location>
        <begin position="500"/>
        <end position="515"/>
    </location>
</feature>
<keyword evidence="2" id="KW-0813">Transport</keyword>
<evidence type="ECO:0000256" key="4">
    <source>
        <dbReference type="ARBA" id="ARBA00022692"/>
    </source>
</evidence>
<keyword evidence="6" id="KW-0732">Signal</keyword>
<organism evidence="15 16">
    <name type="scientific">Romanomermis culicivorax</name>
    <name type="common">Nematode worm</name>
    <dbReference type="NCBI Taxonomy" id="13658"/>
    <lineage>
        <taxon>Eukaryota</taxon>
        <taxon>Metazoa</taxon>
        <taxon>Ecdysozoa</taxon>
        <taxon>Nematoda</taxon>
        <taxon>Enoplea</taxon>
        <taxon>Dorylaimia</taxon>
        <taxon>Mermithida</taxon>
        <taxon>Mermithoidea</taxon>
        <taxon>Mermithidae</taxon>
        <taxon>Romanomermis</taxon>
    </lineage>
</organism>
<dbReference type="Pfam" id="PF25578">
    <property type="entry name" value="EF-hand_STIM1"/>
    <property type="match status" value="1"/>
</dbReference>
<name>A0A915HL13_ROMCU</name>
<dbReference type="GO" id="GO:0002115">
    <property type="term" value="P:store-operated calcium entry"/>
    <property type="evidence" value="ECO:0007669"/>
    <property type="project" value="TreeGrafter"/>
</dbReference>
<dbReference type="InterPro" id="IPR037608">
    <property type="entry name" value="STIM1/2"/>
</dbReference>
<reference evidence="16" key="1">
    <citation type="submission" date="2022-11" db="UniProtKB">
        <authorList>
            <consortium name="WormBaseParasite"/>
        </authorList>
    </citation>
    <scope>IDENTIFICATION</scope>
</reference>
<dbReference type="Gene3D" id="1.10.150.50">
    <property type="entry name" value="Transcription Factor, Ets-1"/>
    <property type="match status" value="1"/>
</dbReference>
<dbReference type="GO" id="GO:0005509">
    <property type="term" value="F:calcium ion binding"/>
    <property type="evidence" value="ECO:0007669"/>
    <property type="project" value="TreeGrafter"/>
</dbReference>
<dbReference type="Pfam" id="PF07647">
    <property type="entry name" value="SAM_2"/>
    <property type="match status" value="1"/>
</dbReference>
<protein>
    <submittedName>
        <fullName evidence="16">SAM domain-containing protein</fullName>
    </submittedName>
</protein>
<evidence type="ECO:0000256" key="6">
    <source>
        <dbReference type="ARBA" id="ARBA00022729"/>
    </source>
</evidence>
<evidence type="ECO:0000256" key="9">
    <source>
        <dbReference type="ARBA" id="ARBA00023054"/>
    </source>
</evidence>
<dbReference type="WBParaSite" id="nRc.2.0.1.t02359-RA">
    <property type="protein sequence ID" value="nRc.2.0.1.t02359-RA"/>
    <property type="gene ID" value="nRc.2.0.1.g02359"/>
</dbReference>
<dbReference type="SUPFAM" id="SSF47769">
    <property type="entry name" value="SAM/Pointed domain"/>
    <property type="match status" value="1"/>
</dbReference>
<keyword evidence="4" id="KW-0812">Transmembrane</keyword>
<feature type="region of interest" description="Disordered" evidence="13">
    <location>
        <begin position="500"/>
        <end position="575"/>
    </location>
</feature>
<evidence type="ECO:0000256" key="2">
    <source>
        <dbReference type="ARBA" id="ARBA00022448"/>
    </source>
</evidence>
<dbReference type="Gene3D" id="1.10.287.3550">
    <property type="match status" value="1"/>
</dbReference>
<keyword evidence="11" id="KW-0472">Membrane</keyword>
<proteinExistence type="predicted"/>
<sequence length="575" mass="66776">MLLLLLRQPLIALSDESSEVTVAKDDCFHFSIEKIKLCEEEKVIDHLSFEAIRTLHKSMDDDSSGSIDVTESLEFVREELHITERDRVDKRKKAFHHNTDSIITVDDLWCKWVHSDERKWTTEEMVQWIEQSLELPQYKTSFISHHLTGSMLPRISLQSSNFLFTILGISNPIHRQKIQLKAMDVVLFGHRSTKTNYVKDAILLSLLCISIGGYWFAVNQRSAAQQEAIKLSSQMDKLKDIEQDFLSLQEKFKEEKHKNEMSEKQSEAGSSDKEEQIEHLKNRLLNAEKLWEKRNPQLLKLLRKTYDLEMHRINQQKMSSIRKMAEAREMVEKYKKKRSSLLSQIRSVHIEDMESIDQEIMALKQKLEETAYAIEECQQRWTQIENFSGFSIVLPSPVAVNHVPNHVAGLQNSHHHFQSSACLSSSTNKSAISPLTNSIAAAKHNFSLSSINDNNNVAHFRKASLGPLLLMRCSPTNHSTIHRKMKGEYLENHQLKEQLTDSSIEKSPDLHENEKPVQTTTINNKSEHDSSVELYERNFANHQPYNKHRWEAHKDRLTKDIYDERESDDKDNDDR</sequence>
<dbReference type="InterPro" id="IPR057835">
    <property type="entry name" value="EF-hand_STIM1/2"/>
</dbReference>
<evidence type="ECO:0000256" key="1">
    <source>
        <dbReference type="ARBA" id="ARBA00004479"/>
    </source>
</evidence>
<evidence type="ECO:0000313" key="15">
    <source>
        <dbReference type="Proteomes" id="UP000887565"/>
    </source>
</evidence>
<evidence type="ECO:0000256" key="3">
    <source>
        <dbReference type="ARBA" id="ARBA00022568"/>
    </source>
</evidence>
<dbReference type="Gene3D" id="1.10.238.180">
    <property type="match status" value="1"/>
</dbReference>
<evidence type="ECO:0000259" key="14">
    <source>
        <dbReference type="PROSITE" id="PS50105"/>
    </source>
</evidence>
<dbReference type="GO" id="GO:0005783">
    <property type="term" value="C:endoplasmic reticulum"/>
    <property type="evidence" value="ECO:0007669"/>
    <property type="project" value="TreeGrafter"/>
</dbReference>
<feature type="coiled-coil region" evidence="12">
    <location>
        <begin position="324"/>
        <end position="380"/>
    </location>
</feature>
<dbReference type="GO" id="GO:0006874">
    <property type="term" value="P:intracellular calcium ion homeostasis"/>
    <property type="evidence" value="ECO:0007669"/>
    <property type="project" value="TreeGrafter"/>
</dbReference>
<evidence type="ECO:0000256" key="11">
    <source>
        <dbReference type="ARBA" id="ARBA00023136"/>
    </source>
</evidence>